<dbReference type="VEuPathDB" id="TrichDB:TVAG_471050"/>
<gene>
    <name evidence="2" type="ORF">TVAG_471050</name>
</gene>
<dbReference type="RefSeq" id="XP_001313051.1">
    <property type="nucleotide sequence ID" value="XM_001313050.1"/>
</dbReference>
<dbReference type="InParanoid" id="A2F4R1"/>
<evidence type="ECO:0000313" key="2">
    <source>
        <dbReference type="EMBL" id="EAY00122.1"/>
    </source>
</evidence>
<accession>A2F4R1</accession>
<dbReference type="EMBL" id="DS113613">
    <property type="protein sequence ID" value="EAY00122.1"/>
    <property type="molecule type" value="Genomic_DNA"/>
</dbReference>
<sequence>MEILEKFRLTQIDTFAEQELLEKKRLDSSQTSYLLELQLETNRVKIQKFSGFQPRPKIEAPNLKVKSPEVNKQKVEADIKALKSNITKIEKLLDQKTQKYLTIKKNNPILSSPSSQNDEFDTSFADDQEFEVKLADYTKYVRKNTILDDKIKGCTDRNNHLKTIEATIQKLQDELDLQKERLTKEGKWIGVDTTYQPKELSFFYKEFIDEK</sequence>
<dbReference type="KEGG" id="tva:4757941"/>
<feature type="coiled-coil region" evidence="1">
    <location>
        <begin position="72"/>
        <end position="99"/>
    </location>
</feature>
<name>A2F4R1_TRIV3</name>
<dbReference type="Proteomes" id="UP000001542">
    <property type="component" value="Unassembled WGS sequence"/>
</dbReference>
<keyword evidence="3" id="KW-1185">Reference proteome</keyword>
<dbReference type="VEuPathDB" id="TrichDB:TVAGG3_0226140"/>
<reference evidence="2" key="1">
    <citation type="submission" date="2006-10" db="EMBL/GenBank/DDBJ databases">
        <authorList>
            <person name="Amadeo P."/>
            <person name="Zhao Q."/>
            <person name="Wortman J."/>
            <person name="Fraser-Liggett C."/>
            <person name="Carlton J."/>
        </authorList>
    </citation>
    <scope>NUCLEOTIDE SEQUENCE</scope>
    <source>
        <strain evidence="2">G3</strain>
    </source>
</reference>
<dbReference type="AlphaFoldDB" id="A2F4R1"/>
<keyword evidence="1" id="KW-0175">Coiled coil</keyword>
<reference evidence="2" key="2">
    <citation type="journal article" date="2007" name="Science">
        <title>Draft genome sequence of the sexually transmitted pathogen Trichomonas vaginalis.</title>
        <authorList>
            <person name="Carlton J.M."/>
            <person name="Hirt R.P."/>
            <person name="Silva J.C."/>
            <person name="Delcher A.L."/>
            <person name="Schatz M."/>
            <person name="Zhao Q."/>
            <person name="Wortman J.R."/>
            <person name="Bidwell S.L."/>
            <person name="Alsmark U.C.M."/>
            <person name="Besteiro S."/>
            <person name="Sicheritz-Ponten T."/>
            <person name="Noel C.J."/>
            <person name="Dacks J.B."/>
            <person name="Foster P.G."/>
            <person name="Simillion C."/>
            <person name="Van de Peer Y."/>
            <person name="Miranda-Saavedra D."/>
            <person name="Barton G.J."/>
            <person name="Westrop G.D."/>
            <person name="Mueller S."/>
            <person name="Dessi D."/>
            <person name="Fiori P.L."/>
            <person name="Ren Q."/>
            <person name="Paulsen I."/>
            <person name="Zhang H."/>
            <person name="Bastida-Corcuera F.D."/>
            <person name="Simoes-Barbosa A."/>
            <person name="Brown M.T."/>
            <person name="Hayes R.D."/>
            <person name="Mukherjee M."/>
            <person name="Okumura C.Y."/>
            <person name="Schneider R."/>
            <person name="Smith A.J."/>
            <person name="Vanacova S."/>
            <person name="Villalvazo M."/>
            <person name="Haas B.J."/>
            <person name="Pertea M."/>
            <person name="Feldblyum T.V."/>
            <person name="Utterback T.R."/>
            <person name="Shu C.L."/>
            <person name="Osoegawa K."/>
            <person name="de Jong P.J."/>
            <person name="Hrdy I."/>
            <person name="Horvathova L."/>
            <person name="Zubacova Z."/>
            <person name="Dolezal P."/>
            <person name="Malik S.B."/>
            <person name="Logsdon J.M. Jr."/>
            <person name="Henze K."/>
            <person name="Gupta A."/>
            <person name="Wang C.C."/>
            <person name="Dunne R.L."/>
            <person name="Upcroft J.A."/>
            <person name="Upcroft P."/>
            <person name="White O."/>
            <person name="Salzberg S.L."/>
            <person name="Tang P."/>
            <person name="Chiu C.-H."/>
            <person name="Lee Y.-S."/>
            <person name="Embley T.M."/>
            <person name="Coombs G.H."/>
            <person name="Mottram J.C."/>
            <person name="Tachezy J."/>
            <person name="Fraser-Liggett C.M."/>
            <person name="Johnson P.J."/>
        </authorList>
    </citation>
    <scope>NUCLEOTIDE SEQUENCE [LARGE SCALE GENOMIC DNA]</scope>
    <source>
        <strain evidence="2">G3</strain>
    </source>
</reference>
<evidence type="ECO:0000256" key="1">
    <source>
        <dbReference type="SAM" id="Coils"/>
    </source>
</evidence>
<protein>
    <submittedName>
        <fullName evidence="2">Uncharacterized protein</fullName>
    </submittedName>
</protein>
<proteinExistence type="predicted"/>
<organism evidence="2 3">
    <name type="scientific">Trichomonas vaginalis (strain ATCC PRA-98 / G3)</name>
    <dbReference type="NCBI Taxonomy" id="412133"/>
    <lineage>
        <taxon>Eukaryota</taxon>
        <taxon>Metamonada</taxon>
        <taxon>Parabasalia</taxon>
        <taxon>Trichomonadida</taxon>
        <taxon>Trichomonadidae</taxon>
        <taxon>Trichomonas</taxon>
    </lineage>
</organism>
<evidence type="ECO:0000313" key="3">
    <source>
        <dbReference type="Proteomes" id="UP000001542"/>
    </source>
</evidence>